<evidence type="ECO:0000313" key="1">
    <source>
        <dbReference type="EMBL" id="QHT90037.1"/>
    </source>
</evidence>
<protein>
    <submittedName>
        <fullName evidence="1">Uncharacterized protein</fullName>
    </submittedName>
</protein>
<name>A0A6C0ICB5_9ZZZZ</name>
<proteinExistence type="predicted"/>
<accession>A0A6C0ICB5</accession>
<dbReference type="AlphaFoldDB" id="A0A6C0ICB5"/>
<reference evidence="1" key="1">
    <citation type="journal article" date="2020" name="Nature">
        <title>Giant virus diversity and host interactions through global metagenomics.</title>
        <authorList>
            <person name="Schulz F."/>
            <person name="Roux S."/>
            <person name="Paez-Espino D."/>
            <person name="Jungbluth S."/>
            <person name="Walsh D.A."/>
            <person name="Denef V.J."/>
            <person name="McMahon K.D."/>
            <person name="Konstantinidis K.T."/>
            <person name="Eloe-Fadrosh E.A."/>
            <person name="Kyrpides N.C."/>
            <person name="Woyke T."/>
        </authorList>
    </citation>
    <scope>NUCLEOTIDE SEQUENCE</scope>
    <source>
        <strain evidence="1">GVMAG-M-3300023184-62</strain>
    </source>
</reference>
<dbReference type="EMBL" id="MN740152">
    <property type="protein sequence ID" value="QHT90037.1"/>
    <property type="molecule type" value="Genomic_DNA"/>
</dbReference>
<organism evidence="1">
    <name type="scientific">viral metagenome</name>
    <dbReference type="NCBI Taxonomy" id="1070528"/>
    <lineage>
        <taxon>unclassified sequences</taxon>
        <taxon>metagenomes</taxon>
        <taxon>organismal metagenomes</taxon>
    </lineage>
</organism>
<sequence>MDPPIKRAKKSDKAKRTYELNGAYTAKHLRIAEALSEKKTLKPTKPR</sequence>